<dbReference type="OrthoDB" id="18407at2759"/>
<sequence>MFSFLTRNTTLTFQVSKFLTRAKAPAAPAAGKKKGAAVKKKRFDRGNEPLKFEKMAPSLFKCTLPGDKDSEYPAWLLDGTLDPQLPSSKGVPILSAEAGARYYKQISKKEIKAFNNIMKLTKGRGL</sequence>
<proteinExistence type="predicted"/>
<dbReference type="AlphaFoldDB" id="A0A8J4Q353"/>
<accession>A0A8J4Q353</accession>
<evidence type="ECO:0000313" key="1">
    <source>
        <dbReference type="EMBL" id="KAF2077277.1"/>
    </source>
</evidence>
<reference evidence="1" key="1">
    <citation type="submission" date="2020-01" db="EMBL/GenBank/DDBJ databases">
        <title>Development of genomics and gene disruption for Polysphondylium violaceum indicates a role for the polyketide synthase stlB in stalk morphogenesis.</title>
        <authorList>
            <person name="Narita B."/>
            <person name="Kawabe Y."/>
            <person name="Kin K."/>
            <person name="Saito T."/>
            <person name="Gibbs R."/>
            <person name="Kuspa A."/>
            <person name="Muzny D."/>
            <person name="Queller D."/>
            <person name="Richards S."/>
            <person name="Strassman J."/>
            <person name="Sucgang R."/>
            <person name="Worley K."/>
            <person name="Schaap P."/>
        </authorList>
    </citation>
    <scope>NUCLEOTIDE SEQUENCE</scope>
    <source>
        <strain evidence="1">QSvi11</strain>
    </source>
</reference>
<protein>
    <submittedName>
        <fullName evidence="1">Uncharacterized protein</fullName>
    </submittedName>
</protein>
<dbReference type="Proteomes" id="UP000695562">
    <property type="component" value="Unassembled WGS sequence"/>
</dbReference>
<name>A0A8J4Q353_9MYCE</name>
<keyword evidence="2" id="KW-1185">Reference proteome</keyword>
<dbReference type="EMBL" id="AJWJ01000033">
    <property type="protein sequence ID" value="KAF2077277.1"/>
    <property type="molecule type" value="Genomic_DNA"/>
</dbReference>
<gene>
    <name evidence="1" type="ORF">CYY_001402</name>
</gene>
<comment type="caution">
    <text evidence="1">The sequence shown here is derived from an EMBL/GenBank/DDBJ whole genome shotgun (WGS) entry which is preliminary data.</text>
</comment>
<organism evidence="1 2">
    <name type="scientific">Polysphondylium violaceum</name>
    <dbReference type="NCBI Taxonomy" id="133409"/>
    <lineage>
        <taxon>Eukaryota</taxon>
        <taxon>Amoebozoa</taxon>
        <taxon>Evosea</taxon>
        <taxon>Eumycetozoa</taxon>
        <taxon>Dictyostelia</taxon>
        <taxon>Dictyosteliales</taxon>
        <taxon>Dictyosteliaceae</taxon>
        <taxon>Polysphondylium</taxon>
    </lineage>
</organism>
<evidence type="ECO:0000313" key="2">
    <source>
        <dbReference type="Proteomes" id="UP000695562"/>
    </source>
</evidence>